<evidence type="ECO:0000313" key="2">
    <source>
        <dbReference type="EMBL" id="UWZ84040.1"/>
    </source>
</evidence>
<protein>
    <submittedName>
        <fullName evidence="2">DUF1761 domain-containing protein</fullName>
    </submittedName>
</protein>
<feature type="transmembrane region" description="Helical" evidence="1">
    <location>
        <begin position="6"/>
        <end position="26"/>
    </location>
</feature>
<evidence type="ECO:0000256" key="1">
    <source>
        <dbReference type="SAM" id="Phobius"/>
    </source>
</evidence>
<sequence length="246" mass="26918">MLILIGLIGIVLCLAAASLLLLPLLLRRRDLYQQYSGTRAVTCPENHQSAAVDIDTRLAATTGMDRSPDLRLCDCTRWPERARCNQGCIAQAVHAGPYQPAEVKVGPKQIYHLPILLAAFAAWYVGAIWHSHYLFRSRWIDAVGLTRAEVKQMVWWIWPHLLTAAICLLFAYGVAWLLALAHRKGVLQGILMSAVLCASLAAASAYSLAKLPHNLLMIEASYAVLAALTVGAIVGGLYDKLVLPPE</sequence>
<dbReference type="Proteomes" id="UP001059380">
    <property type="component" value="Chromosome"/>
</dbReference>
<keyword evidence="1" id="KW-0472">Membrane</keyword>
<organism evidence="2 3">
    <name type="scientific">Occallatibacter riparius</name>
    <dbReference type="NCBI Taxonomy" id="1002689"/>
    <lineage>
        <taxon>Bacteria</taxon>
        <taxon>Pseudomonadati</taxon>
        <taxon>Acidobacteriota</taxon>
        <taxon>Terriglobia</taxon>
        <taxon>Terriglobales</taxon>
        <taxon>Acidobacteriaceae</taxon>
        <taxon>Occallatibacter</taxon>
    </lineage>
</organism>
<keyword evidence="1" id="KW-1133">Transmembrane helix</keyword>
<gene>
    <name evidence="2" type="ORF">MOP44_26215</name>
</gene>
<dbReference type="KEGG" id="orp:MOP44_26215"/>
<evidence type="ECO:0000313" key="3">
    <source>
        <dbReference type="Proteomes" id="UP001059380"/>
    </source>
</evidence>
<keyword evidence="3" id="KW-1185">Reference proteome</keyword>
<dbReference type="InterPro" id="IPR013879">
    <property type="entry name" value="DUF1761"/>
</dbReference>
<name>A0A9J7BMT2_9BACT</name>
<feature type="transmembrane region" description="Helical" evidence="1">
    <location>
        <begin position="190"/>
        <end position="209"/>
    </location>
</feature>
<dbReference type="EMBL" id="CP093313">
    <property type="protein sequence ID" value="UWZ84040.1"/>
    <property type="molecule type" value="Genomic_DNA"/>
</dbReference>
<dbReference type="AlphaFoldDB" id="A0A9J7BMT2"/>
<proteinExistence type="predicted"/>
<dbReference type="Pfam" id="PF08570">
    <property type="entry name" value="DUF1761"/>
    <property type="match status" value="1"/>
</dbReference>
<accession>A0A9J7BMT2</accession>
<feature type="transmembrane region" description="Helical" evidence="1">
    <location>
        <begin position="155"/>
        <end position="178"/>
    </location>
</feature>
<dbReference type="RefSeq" id="WP_260793544.1">
    <property type="nucleotide sequence ID" value="NZ_CP093313.1"/>
</dbReference>
<feature type="transmembrane region" description="Helical" evidence="1">
    <location>
        <begin position="215"/>
        <end position="238"/>
    </location>
</feature>
<keyword evidence="1" id="KW-0812">Transmembrane</keyword>
<feature type="transmembrane region" description="Helical" evidence="1">
    <location>
        <begin position="113"/>
        <end position="135"/>
    </location>
</feature>
<reference evidence="2" key="1">
    <citation type="submission" date="2021-04" db="EMBL/GenBank/DDBJ databases">
        <title>Phylogenetic analysis of Acidobacteriaceae.</title>
        <authorList>
            <person name="Qiu L."/>
            <person name="Zhang Q."/>
        </authorList>
    </citation>
    <scope>NUCLEOTIDE SEQUENCE</scope>
    <source>
        <strain evidence="2">DSM 25168</strain>
    </source>
</reference>